<evidence type="ECO:0000256" key="6">
    <source>
        <dbReference type="HAMAP-Rule" id="MF_00074"/>
    </source>
</evidence>
<name>A0A543KJD7_9MICO</name>
<dbReference type="OrthoDB" id="9808773at2"/>
<reference evidence="8 9" key="1">
    <citation type="submission" date="2019-06" db="EMBL/GenBank/DDBJ databases">
        <title>Sequencing the genomes of 1000 actinobacteria strains.</title>
        <authorList>
            <person name="Klenk H.-P."/>
        </authorList>
    </citation>
    <scope>NUCLEOTIDE SEQUENCE [LARGE SCALE GENOMIC DNA]</scope>
    <source>
        <strain evidence="8 9">DSM 12362</strain>
    </source>
</reference>
<evidence type="ECO:0000256" key="1">
    <source>
        <dbReference type="ARBA" id="ARBA00022490"/>
    </source>
</evidence>
<keyword evidence="3 6" id="KW-0489">Methyltransferase</keyword>
<dbReference type="NCBIfam" id="TIGR00138">
    <property type="entry name" value="rsmG_gidB"/>
    <property type="match status" value="1"/>
</dbReference>
<evidence type="ECO:0000256" key="3">
    <source>
        <dbReference type="ARBA" id="ARBA00022603"/>
    </source>
</evidence>
<keyword evidence="1 6" id="KW-0963">Cytoplasm</keyword>
<dbReference type="AlphaFoldDB" id="A0A543KJD7"/>
<dbReference type="EMBL" id="VFPU01000001">
    <property type="protein sequence ID" value="TQM95200.1"/>
    <property type="molecule type" value="Genomic_DNA"/>
</dbReference>
<evidence type="ECO:0000256" key="2">
    <source>
        <dbReference type="ARBA" id="ARBA00022552"/>
    </source>
</evidence>
<comment type="caution">
    <text evidence="6">Lacks conserved residue(s) required for the propagation of feature annotation.</text>
</comment>
<keyword evidence="4 6" id="KW-0808">Transferase</keyword>
<feature type="compositionally biased region" description="Basic residues" evidence="7">
    <location>
        <begin position="229"/>
        <end position="246"/>
    </location>
</feature>
<evidence type="ECO:0000313" key="9">
    <source>
        <dbReference type="Proteomes" id="UP000315133"/>
    </source>
</evidence>
<evidence type="ECO:0000256" key="5">
    <source>
        <dbReference type="ARBA" id="ARBA00022691"/>
    </source>
</evidence>
<dbReference type="RefSeq" id="WP_141816985.1">
    <property type="nucleotide sequence ID" value="NZ_BAAAIL010000003.1"/>
</dbReference>
<dbReference type="InterPro" id="IPR029063">
    <property type="entry name" value="SAM-dependent_MTases_sf"/>
</dbReference>
<proteinExistence type="inferred from homology"/>
<dbReference type="GO" id="GO:0070043">
    <property type="term" value="F:rRNA (guanine-N7-)-methyltransferase activity"/>
    <property type="evidence" value="ECO:0007669"/>
    <property type="project" value="UniProtKB-UniRule"/>
</dbReference>
<evidence type="ECO:0000256" key="7">
    <source>
        <dbReference type="SAM" id="MobiDB-lite"/>
    </source>
</evidence>
<evidence type="ECO:0000313" key="8">
    <source>
        <dbReference type="EMBL" id="TQM95200.1"/>
    </source>
</evidence>
<keyword evidence="2 6" id="KW-0698">rRNA processing</keyword>
<dbReference type="GO" id="GO:0005829">
    <property type="term" value="C:cytosol"/>
    <property type="evidence" value="ECO:0007669"/>
    <property type="project" value="TreeGrafter"/>
</dbReference>
<comment type="function">
    <text evidence="6">Specifically methylates the N7 position of a guanine in 16S rRNA.</text>
</comment>
<dbReference type="Proteomes" id="UP000315133">
    <property type="component" value="Unassembled WGS sequence"/>
</dbReference>
<sequence>MTDQAGLEPAAPPPPAEAADVFGPQLELAARYAELLATTGISHGLVGPREAPRLWERHLVNCAVMESLLPEGETIIDIGSGAGLPGLVLAIVRPDLTLHLVEPLLRRTTWLENAIATLGLPNVSVHRGRAEETELTAPVVTARAVASLDKLVRWSFPLLSPGGRLLALKGESASRELDEAAPLLDGLGVEIAHLHVVGEGRVSDPVRVVEIVRPETLREPARSPSPTSRRGRKTRSKSARRSRGSV</sequence>
<comment type="similarity">
    <text evidence="6">Belongs to the methyltransferase superfamily. RNA methyltransferase RsmG family.</text>
</comment>
<protein>
    <recommendedName>
        <fullName evidence="6">Ribosomal RNA small subunit methyltransferase G</fullName>
        <ecNumber evidence="6">2.1.1.-</ecNumber>
    </recommendedName>
    <alternativeName>
        <fullName evidence="6">16S rRNA 7-methylguanosine methyltransferase</fullName>
        <shortName evidence="6">16S rRNA m7G methyltransferase</shortName>
    </alternativeName>
</protein>
<comment type="subcellular location">
    <subcellularLocation>
        <location evidence="6">Cytoplasm</location>
    </subcellularLocation>
</comment>
<keyword evidence="5 6" id="KW-0949">S-adenosyl-L-methionine</keyword>
<dbReference type="HAMAP" id="MF_00074">
    <property type="entry name" value="16SrRNA_methyltr_G"/>
    <property type="match status" value="1"/>
</dbReference>
<feature type="region of interest" description="Disordered" evidence="7">
    <location>
        <begin position="214"/>
        <end position="246"/>
    </location>
</feature>
<feature type="binding site" evidence="6">
    <location>
        <position position="79"/>
    </location>
    <ligand>
        <name>S-adenosyl-L-methionine</name>
        <dbReference type="ChEBI" id="CHEBI:59789"/>
    </ligand>
</feature>
<comment type="caution">
    <text evidence="8">The sequence shown here is derived from an EMBL/GenBank/DDBJ whole genome shotgun (WGS) entry which is preliminary data.</text>
</comment>
<feature type="binding site" evidence="6">
    <location>
        <begin position="130"/>
        <end position="131"/>
    </location>
    <ligand>
        <name>S-adenosyl-L-methionine</name>
        <dbReference type="ChEBI" id="CHEBI:59789"/>
    </ligand>
</feature>
<organism evidence="8 9">
    <name type="scientific">Ornithinimicrobium humiphilum</name>
    <dbReference type="NCBI Taxonomy" id="125288"/>
    <lineage>
        <taxon>Bacteria</taxon>
        <taxon>Bacillati</taxon>
        <taxon>Actinomycetota</taxon>
        <taxon>Actinomycetes</taxon>
        <taxon>Micrococcales</taxon>
        <taxon>Ornithinimicrobiaceae</taxon>
        <taxon>Ornithinimicrobium</taxon>
    </lineage>
</organism>
<dbReference type="InterPro" id="IPR003682">
    <property type="entry name" value="rRNA_ssu_MeTfrase_G"/>
</dbReference>
<gene>
    <name evidence="6" type="primary">rsmG</name>
    <name evidence="8" type="ORF">FB476_0033</name>
</gene>
<feature type="binding site" evidence="6">
    <location>
        <position position="84"/>
    </location>
    <ligand>
        <name>S-adenosyl-L-methionine</name>
        <dbReference type="ChEBI" id="CHEBI:59789"/>
    </ligand>
</feature>
<dbReference type="PANTHER" id="PTHR31760">
    <property type="entry name" value="S-ADENOSYL-L-METHIONINE-DEPENDENT METHYLTRANSFERASES SUPERFAMILY PROTEIN"/>
    <property type="match status" value="1"/>
</dbReference>
<evidence type="ECO:0000256" key="4">
    <source>
        <dbReference type="ARBA" id="ARBA00022679"/>
    </source>
</evidence>
<accession>A0A543KJD7</accession>
<keyword evidence="9" id="KW-1185">Reference proteome</keyword>
<dbReference type="Gene3D" id="3.40.50.150">
    <property type="entry name" value="Vaccinia Virus protein VP39"/>
    <property type="match status" value="1"/>
</dbReference>
<dbReference type="EC" id="2.1.1.-" evidence="6"/>
<dbReference type="Pfam" id="PF02527">
    <property type="entry name" value="GidB"/>
    <property type="match status" value="1"/>
</dbReference>
<dbReference type="PANTHER" id="PTHR31760:SF0">
    <property type="entry name" value="S-ADENOSYL-L-METHIONINE-DEPENDENT METHYLTRANSFERASES SUPERFAMILY PROTEIN"/>
    <property type="match status" value="1"/>
</dbReference>
<feature type="binding site" evidence="6">
    <location>
        <position position="143"/>
    </location>
    <ligand>
        <name>S-adenosyl-L-methionine</name>
        <dbReference type="ChEBI" id="CHEBI:59789"/>
    </ligand>
</feature>
<dbReference type="SUPFAM" id="SSF53335">
    <property type="entry name" value="S-adenosyl-L-methionine-dependent methyltransferases"/>
    <property type="match status" value="1"/>
</dbReference>